<organism evidence="2 3">
    <name type="scientific">Skeletonema marinoi</name>
    <dbReference type="NCBI Taxonomy" id="267567"/>
    <lineage>
        <taxon>Eukaryota</taxon>
        <taxon>Sar</taxon>
        <taxon>Stramenopiles</taxon>
        <taxon>Ochrophyta</taxon>
        <taxon>Bacillariophyta</taxon>
        <taxon>Coscinodiscophyceae</taxon>
        <taxon>Thalassiosirophycidae</taxon>
        <taxon>Thalassiosirales</taxon>
        <taxon>Skeletonemataceae</taxon>
        <taxon>Skeletonema</taxon>
        <taxon>Skeletonema marinoi-dohrnii complex</taxon>
    </lineage>
</organism>
<gene>
    <name evidence="2" type="ORF">QTG54_002395</name>
</gene>
<evidence type="ECO:0000313" key="2">
    <source>
        <dbReference type="EMBL" id="KAK1747051.1"/>
    </source>
</evidence>
<accession>A0AAD8YI96</accession>
<feature type="transmembrane region" description="Helical" evidence="1">
    <location>
        <begin position="20"/>
        <end position="45"/>
    </location>
</feature>
<name>A0AAD8YI96_9STRA</name>
<reference evidence="2" key="1">
    <citation type="submission" date="2023-06" db="EMBL/GenBank/DDBJ databases">
        <title>Survivors Of The Sea: Transcriptome response of Skeletonema marinoi to long-term dormancy.</title>
        <authorList>
            <person name="Pinder M.I.M."/>
            <person name="Kourtchenko O."/>
            <person name="Robertson E.K."/>
            <person name="Larsson T."/>
            <person name="Maumus F."/>
            <person name="Osuna-Cruz C.M."/>
            <person name="Vancaester E."/>
            <person name="Stenow R."/>
            <person name="Vandepoele K."/>
            <person name="Ploug H."/>
            <person name="Bruchert V."/>
            <person name="Godhe A."/>
            <person name="Topel M."/>
        </authorList>
    </citation>
    <scope>NUCLEOTIDE SEQUENCE</scope>
    <source>
        <strain evidence="2">R05AC</strain>
    </source>
</reference>
<sequence length="359" mass="40391">MAPSSSSSKETFLPGLNKRYLKSFVGLFHALCSVIALVVGNYLFIQCFLLGNDILASSEVDGSSFLPTIFHVTTAASGILLVFFWNKIQSYQHATTSLKAKGMTPKQMQNVNRARGCYALILCAVYPLMYRYLPDETLRDTVLSRAVAAAMVAATVCMYNILKVYGKGLFILYGGTKFGFSLQVLFAGSLYSLRESYPHIVNFFEKEALLISCCVEFGFLLYYCESRRIVSVPFLRDACKRYHPLMIFVFIVNMLKEKFWSRLPMSVSWATLLECVLVFLFLKKMTRGIITTVVETVRSKKESSDKRESFARKQRRTSVFDVTSSAGRRSSIFESIDFGELSSSLGSSRGINLNALKEE</sequence>
<feature type="transmembrane region" description="Helical" evidence="1">
    <location>
        <begin position="266"/>
        <end position="282"/>
    </location>
</feature>
<evidence type="ECO:0000313" key="3">
    <source>
        <dbReference type="Proteomes" id="UP001224775"/>
    </source>
</evidence>
<keyword evidence="1" id="KW-0472">Membrane</keyword>
<dbReference type="AlphaFoldDB" id="A0AAD8YI96"/>
<keyword evidence="1" id="KW-0812">Transmembrane</keyword>
<feature type="transmembrane region" description="Helical" evidence="1">
    <location>
        <begin position="65"/>
        <end position="85"/>
    </location>
</feature>
<feature type="transmembrane region" description="Helical" evidence="1">
    <location>
        <begin position="116"/>
        <end position="133"/>
    </location>
</feature>
<dbReference type="EMBL" id="JATAAI010000003">
    <property type="protein sequence ID" value="KAK1747051.1"/>
    <property type="molecule type" value="Genomic_DNA"/>
</dbReference>
<proteinExistence type="predicted"/>
<comment type="caution">
    <text evidence="2">The sequence shown here is derived from an EMBL/GenBank/DDBJ whole genome shotgun (WGS) entry which is preliminary data.</text>
</comment>
<protein>
    <submittedName>
        <fullName evidence="2">Uncharacterized protein</fullName>
    </submittedName>
</protein>
<feature type="transmembrane region" description="Helical" evidence="1">
    <location>
        <begin position="145"/>
        <end position="162"/>
    </location>
</feature>
<keyword evidence="3" id="KW-1185">Reference proteome</keyword>
<evidence type="ECO:0000256" key="1">
    <source>
        <dbReference type="SAM" id="Phobius"/>
    </source>
</evidence>
<keyword evidence="1" id="KW-1133">Transmembrane helix</keyword>
<dbReference type="Proteomes" id="UP001224775">
    <property type="component" value="Unassembled WGS sequence"/>
</dbReference>
<feature type="transmembrane region" description="Helical" evidence="1">
    <location>
        <begin position="169"/>
        <end position="188"/>
    </location>
</feature>